<feature type="non-terminal residue" evidence="2">
    <location>
        <position position="95"/>
    </location>
</feature>
<name>A0A382QKV1_9ZZZZ</name>
<proteinExistence type="predicted"/>
<feature type="region of interest" description="Disordered" evidence="1">
    <location>
        <begin position="58"/>
        <end position="95"/>
    </location>
</feature>
<dbReference type="EMBL" id="UINC01115270">
    <property type="protein sequence ID" value="SVC86169.1"/>
    <property type="molecule type" value="Genomic_DNA"/>
</dbReference>
<dbReference type="AlphaFoldDB" id="A0A382QKV1"/>
<evidence type="ECO:0000313" key="2">
    <source>
        <dbReference type="EMBL" id="SVC86169.1"/>
    </source>
</evidence>
<sequence>MDLKRYRVNNIQEALQLIKKDLGPEAVIVSTRQIKEGKGTFGLFGKTVLEVTAALDREKPAPAKTSGKTTPMSAAARYELKEQSPQPTALPGPST</sequence>
<reference evidence="2" key="1">
    <citation type="submission" date="2018-05" db="EMBL/GenBank/DDBJ databases">
        <authorList>
            <person name="Lanie J.A."/>
            <person name="Ng W.-L."/>
            <person name="Kazmierczak K.M."/>
            <person name="Andrzejewski T.M."/>
            <person name="Davidsen T.M."/>
            <person name="Wayne K.J."/>
            <person name="Tettelin H."/>
            <person name="Glass J.I."/>
            <person name="Rusch D."/>
            <person name="Podicherti R."/>
            <person name="Tsui H.-C.T."/>
            <person name="Winkler M.E."/>
        </authorList>
    </citation>
    <scope>NUCLEOTIDE SEQUENCE</scope>
</reference>
<evidence type="ECO:0000256" key="1">
    <source>
        <dbReference type="SAM" id="MobiDB-lite"/>
    </source>
</evidence>
<accession>A0A382QKV1</accession>
<organism evidence="2">
    <name type="scientific">marine metagenome</name>
    <dbReference type="NCBI Taxonomy" id="408172"/>
    <lineage>
        <taxon>unclassified sequences</taxon>
        <taxon>metagenomes</taxon>
        <taxon>ecological metagenomes</taxon>
    </lineage>
</organism>
<gene>
    <name evidence="2" type="ORF">METZ01_LOCUS339023</name>
</gene>
<evidence type="ECO:0008006" key="3">
    <source>
        <dbReference type="Google" id="ProtNLM"/>
    </source>
</evidence>
<protein>
    <recommendedName>
        <fullName evidence="3">Flagellar biosynthesis protein FlhF</fullName>
    </recommendedName>
</protein>